<keyword evidence="4" id="KW-0732">Signal</keyword>
<dbReference type="PANTHER" id="PTHR31490">
    <property type="entry name" value="GLYCOSYL HYDROLASE"/>
    <property type="match status" value="1"/>
</dbReference>
<dbReference type="Gene3D" id="3.20.20.80">
    <property type="entry name" value="Glycosidases"/>
    <property type="match status" value="1"/>
</dbReference>
<keyword evidence="5 9" id="KW-0378">Hydrolase</keyword>
<dbReference type="Proteomes" id="UP000291117">
    <property type="component" value="Unassembled WGS sequence"/>
</dbReference>
<dbReference type="OrthoDB" id="1032269at2"/>
<dbReference type="PRINTS" id="PR00134">
    <property type="entry name" value="GLHYDRLASE10"/>
</dbReference>
<dbReference type="GO" id="GO:0045493">
    <property type="term" value="P:xylan catabolic process"/>
    <property type="evidence" value="ECO:0007669"/>
    <property type="project" value="UniProtKB-KW"/>
</dbReference>
<dbReference type="SUPFAM" id="SSF51445">
    <property type="entry name" value="(Trans)glycosidases"/>
    <property type="match status" value="1"/>
</dbReference>
<evidence type="ECO:0000256" key="6">
    <source>
        <dbReference type="ARBA" id="ARBA00023277"/>
    </source>
</evidence>
<keyword evidence="12" id="KW-1185">Reference proteome</keyword>
<comment type="catalytic activity">
    <reaction evidence="1 9">
        <text>Endohydrolysis of (1-&gt;4)-beta-D-xylosidic linkages in xylans.</text>
        <dbReference type="EC" id="3.2.1.8"/>
    </reaction>
</comment>
<keyword evidence="3" id="KW-0858">Xylan degradation</keyword>
<evidence type="ECO:0000313" key="12">
    <source>
        <dbReference type="Proteomes" id="UP000291117"/>
    </source>
</evidence>
<dbReference type="PANTHER" id="PTHR31490:SF88">
    <property type="entry name" value="BETA-XYLANASE"/>
    <property type="match status" value="1"/>
</dbReference>
<dbReference type="RefSeq" id="WP_131607556.1">
    <property type="nucleotide sequence ID" value="NZ_SJSM01000002.1"/>
</dbReference>
<organism evidence="11 12">
    <name type="scientific">Pedobacter hiemivivus</name>
    <dbReference type="NCBI Taxonomy" id="2530454"/>
    <lineage>
        <taxon>Bacteria</taxon>
        <taxon>Pseudomonadati</taxon>
        <taxon>Bacteroidota</taxon>
        <taxon>Sphingobacteriia</taxon>
        <taxon>Sphingobacteriales</taxon>
        <taxon>Sphingobacteriaceae</taxon>
        <taxon>Pedobacter</taxon>
    </lineage>
</organism>
<evidence type="ECO:0000256" key="2">
    <source>
        <dbReference type="ARBA" id="ARBA00007495"/>
    </source>
</evidence>
<dbReference type="InterPro" id="IPR017853">
    <property type="entry name" value="GH"/>
</dbReference>
<dbReference type="InterPro" id="IPR044846">
    <property type="entry name" value="GH10"/>
</dbReference>
<evidence type="ECO:0000256" key="7">
    <source>
        <dbReference type="ARBA" id="ARBA00023295"/>
    </source>
</evidence>
<evidence type="ECO:0000256" key="1">
    <source>
        <dbReference type="ARBA" id="ARBA00000681"/>
    </source>
</evidence>
<dbReference type="EC" id="3.2.1.8" evidence="9"/>
<keyword evidence="7 9" id="KW-0326">Glycosidase</keyword>
<dbReference type="GO" id="GO:0031176">
    <property type="term" value="F:endo-1,4-beta-xylanase activity"/>
    <property type="evidence" value="ECO:0007669"/>
    <property type="project" value="UniProtKB-EC"/>
</dbReference>
<dbReference type="Pfam" id="PF00331">
    <property type="entry name" value="Glyco_hydro_10"/>
    <property type="match status" value="1"/>
</dbReference>
<dbReference type="PROSITE" id="PS51760">
    <property type="entry name" value="GH10_2"/>
    <property type="match status" value="1"/>
</dbReference>
<feature type="domain" description="GH10" evidence="10">
    <location>
        <begin position="50"/>
        <end position="403"/>
    </location>
</feature>
<evidence type="ECO:0000256" key="8">
    <source>
        <dbReference type="ARBA" id="ARBA00023326"/>
    </source>
</evidence>
<dbReference type="AlphaFoldDB" id="A0A4R0NH15"/>
<dbReference type="InterPro" id="IPR001000">
    <property type="entry name" value="GH10_dom"/>
</dbReference>
<comment type="similarity">
    <text evidence="2 9">Belongs to the glycosyl hydrolase 10 (cellulase F) family.</text>
</comment>
<name>A0A4R0NH15_9SPHI</name>
<gene>
    <name evidence="11" type="ORF">EZ444_04660</name>
</gene>
<proteinExistence type="inferred from homology"/>
<dbReference type="EMBL" id="SJSM01000002">
    <property type="protein sequence ID" value="TCC98573.1"/>
    <property type="molecule type" value="Genomic_DNA"/>
</dbReference>
<comment type="caution">
    <text evidence="11">The sequence shown here is derived from an EMBL/GenBank/DDBJ whole genome shotgun (WGS) entry which is preliminary data.</text>
</comment>
<evidence type="ECO:0000256" key="5">
    <source>
        <dbReference type="ARBA" id="ARBA00022801"/>
    </source>
</evidence>
<evidence type="ECO:0000256" key="3">
    <source>
        <dbReference type="ARBA" id="ARBA00022651"/>
    </source>
</evidence>
<dbReference type="SMART" id="SM00633">
    <property type="entry name" value="Glyco_10"/>
    <property type="match status" value="1"/>
</dbReference>
<reference evidence="11 12" key="1">
    <citation type="submission" date="2019-02" db="EMBL/GenBank/DDBJ databases">
        <title>Pedobacter sp. RP-3-8 sp. nov., isolated from Arctic soil.</title>
        <authorList>
            <person name="Dahal R.H."/>
        </authorList>
    </citation>
    <scope>NUCLEOTIDE SEQUENCE [LARGE SCALE GENOMIC DNA]</scope>
    <source>
        <strain evidence="11 12">RP-3-8</strain>
    </source>
</reference>
<sequence length="412" mass="46323">MKNYILSLLLPGVLYLNCAKEPFKVHAIDHNPEYEASQTGTLADTGKVLQSANPNVMIGAGVNINLLAQGGSYCDLVKKHYNSLTAENAMKMTSLQPQEGNFNFSDKTIENLALNFGKKRIHGHTLLWHRGLPQWVKNWETASLPAGTTRSQKMDSIMSRHIRNVVANYDNPSSIYKDNGGKPLMKSWDVVNEALDDNGNYRAAKDIVNGEDKGSIWYRTIGKSYVEKAFTYARQVAEARGDTELKLFYNDYGHDYSAKKLDSIYKLVMALKEIKVNGKPIIDGIGMQFHINVNTSMTNVKMALIKMKSTGLLVHMSELDLGLNKPGLPFSAAVLDIQKQKYKDVAMLYRKYVPANQRWGITFWNVGDEDSWLTYNGSTQVDAACLFDLNYAKKPAFFTFYDGLYLDIPSSY</sequence>
<protein>
    <recommendedName>
        <fullName evidence="9">Beta-xylanase</fullName>
        <ecNumber evidence="9">3.2.1.8</ecNumber>
    </recommendedName>
</protein>
<evidence type="ECO:0000256" key="4">
    <source>
        <dbReference type="ARBA" id="ARBA00022729"/>
    </source>
</evidence>
<accession>A0A4R0NH15</accession>
<evidence type="ECO:0000313" key="11">
    <source>
        <dbReference type="EMBL" id="TCC98573.1"/>
    </source>
</evidence>
<evidence type="ECO:0000256" key="9">
    <source>
        <dbReference type="RuleBase" id="RU361174"/>
    </source>
</evidence>
<keyword evidence="8 9" id="KW-0624">Polysaccharide degradation</keyword>
<keyword evidence="6 9" id="KW-0119">Carbohydrate metabolism</keyword>
<evidence type="ECO:0000259" key="10">
    <source>
        <dbReference type="PROSITE" id="PS51760"/>
    </source>
</evidence>